<evidence type="ECO:0000256" key="2">
    <source>
        <dbReference type="SAM" id="SignalP"/>
    </source>
</evidence>
<keyword evidence="2" id="KW-0732">Signal</keyword>
<comment type="caution">
    <text evidence="4">The sequence shown here is derived from an EMBL/GenBank/DDBJ whole genome shotgun (WGS) entry which is preliminary data.</text>
</comment>
<dbReference type="Proteomes" id="UP000326344">
    <property type="component" value="Unassembled WGS sequence"/>
</dbReference>
<evidence type="ECO:0000256" key="1">
    <source>
        <dbReference type="ARBA" id="ARBA00022801"/>
    </source>
</evidence>
<feature type="signal peptide" evidence="2">
    <location>
        <begin position="1"/>
        <end position="26"/>
    </location>
</feature>
<dbReference type="SUPFAM" id="SSF53474">
    <property type="entry name" value="alpha/beta-Hydrolases"/>
    <property type="match status" value="1"/>
</dbReference>
<feature type="domain" description="BD-FAE-like" evidence="3">
    <location>
        <begin position="83"/>
        <end position="266"/>
    </location>
</feature>
<keyword evidence="5" id="KW-1185">Reference proteome</keyword>
<dbReference type="InterPro" id="IPR049492">
    <property type="entry name" value="BD-FAE-like_dom"/>
</dbReference>
<dbReference type="Gene3D" id="3.40.50.1820">
    <property type="entry name" value="alpha/beta hydrolase"/>
    <property type="match status" value="1"/>
</dbReference>
<dbReference type="InterPro" id="IPR029058">
    <property type="entry name" value="AB_hydrolase_fold"/>
</dbReference>
<dbReference type="GO" id="GO:0016787">
    <property type="term" value="F:hydrolase activity"/>
    <property type="evidence" value="ECO:0007669"/>
    <property type="project" value="UniProtKB-KW"/>
</dbReference>
<evidence type="ECO:0000259" key="3">
    <source>
        <dbReference type="Pfam" id="PF20434"/>
    </source>
</evidence>
<dbReference type="InterPro" id="IPR050300">
    <property type="entry name" value="GDXG_lipolytic_enzyme"/>
</dbReference>
<accession>A0A5N1JA52</accession>
<dbReference type="RefSeq" id="WP_150880102.1">
    <property type="nucleotide sequence ID" value="NZ_VTWS01000006.1"/>
</dbReference>
<gene>
    <name evidence="4" type="ORF">F0P93_23115</name>
</gene>
<dbReference type="Pfam" id="PF20434">
    <property type="entry name" value="BD-FAE"/>
    <property type="match status" value="1"/>
</dbReference>
<dbReference type="PANTHER" id="PTHR48081">
    <property type="entry name" value="AB HYDROLASE SUPERFAMILY PROTEIN C4A8.06C"/>
    <property type="match status" value="1"/>
</dbReference>
<dbReference type="EMBL" id="VTWS01000006">
    <property type="protein sequence ID" value="KAA9349288.1"/>
    <property type="molecule type" value="Genomic_DNA"/>
</dbReference>
<sequence length="308" mass="33669">MNVQRTPIRIAGLLLAGFLLSQPGVAQPEPEVPLYTAVLPNSVTSSQPERRTYNASQQLTAISNIITPRLLVFKPATPNGTGVIICPGGGYRNLNIENVRFIAHRLNQQGITVFGLLYRLPADGLMPDRKVGILQDAQQALRLVRQRATGWGLRPNRLGLWGSSAGGHLAAMTATHFTTAFEPGKDTTGLRPDFLVLAWPVVSFQPDIAHSGSVKNLLGEQPTTQQRADNSPEEHVTVLTPPTFLVHAGDDATVSFANSIRFYQALKKANVPAELHLYEKGGHGFGIKPDVTDSWMTQLEIWLRNRGF</sequence>
<protein>
    <submittedName>
        <fullName evidence="4">Alpha/beta hydrolase</fullName>
    </submittedName>
</protein>
<feature type="chain" id="PRO_5024993770" evidence="2">
    <location>
        <begin position="27"/>
        <end position="308"/>
    </location>
</feature>
<evidence type="ECO:0000313" key="5">
    <source>
        <dbReference type="Proteomes" id="UP000326344"/>
    </source>
</evidence>
<proteinExistence type="predicted"/>
<organism evidence="4 5">
    <name type="scientific">Larkinella humicola</name>
    <dbReference type="NCBI Taxonomy" id="2607654"/>
    <lineage>
        <taxon>Bacteria</taxon>
        <taxon>Pseudomonadati</taxon>
        <taxon>Bacteroidota</taxon>
        <taxon>Cytophagia</taxon>
        <taxon>Cytophagales</taxon>
        <taxon>Spirosomataceae</taxon>
        <taxon>Larkinella</taxon>
    </lineage>
</organism>
<name>A0A5N1JA52_9BACT</name>
<reference evidence="4 5" key="1">
    <citation type="submission" date="2019-09" db="EMBL/GenBank/DDBJ databases">
        <title>Genome Sequence of Larkinella sp MA1.</title>
        <authorList>
            <person name="Srinivasan S."/>
        </authorList>
    </citation>
    <scope>NUCLEOTIDE SEQUENCE [LARGE SCALE GENOMIC DNA]</scope>
    <source>
        <strain evidence="4 5">MA1</strain>
    </source>
</reference>
<keyword evidence="1 4" id="KW-0378">Hydrolase</keyword>
<dbReference type="AlphaFoldDB" id="A0A5N1JA52"/>
<evidence type="ECO:0000313" key="4">
    <source>
        <dbReference type="EMBL" id="KAA9349288.1"/>
    </source>
</evidence>
<dbReference type="PANTHER" id="PTHR48081:SF6">
    <property type="entry name" value="PEPTIDASE S9 PROLYL OLIGOPEPTIDASE CATALYTIC DOMAIN-CONTAINING PROTEIN"/>
    <property type="match status" value="1"/>
</dbReference>